<sequence length="221" mass="25308">MNSILYVIQYGVQYAEPIIIGGENMGENDAKEKLIDVTIHMICEGKKPSEITVKDITEKAGLGNGMVNYHFQSKDNLIRLAVKKVMSCATRSLSEKMKSKSNESSIYRLTFILKEVANFIADNSEISKIAILDDLENNQMTAHLLGSEEEYNKCLRELYGDDTHKFWVKNYLIAGYLNYIFLKAENIKNEMGFDFYKKEDREKAIENLVNELANCNMSKMK</sequence>
<evidence type="ECO:0000256" key="2">
    <source>
        <dbReference type="PROSITE-ProRule" id="PRU00335"/>
    </source>
</evidence>
<dbReference type="AlphaFoldDB" id="A6M346"/>
<dbReference type="PANTHER" id="PTHR43479">
    <property type="entry name" value="ACREF/ENVCD OPERON REPRESSOR-RELATED"/>
    <property type="match status" value="1"/>
</dbReference>
<evidence type="ECO:0000313" key="4">
    <source>
        <dbReference type="EMBL" id="ABR37026.1"/>
    </source>
</evidence>
<keyword evidence="1 2" id="KW-0238">DNA-binding</keyword>
<gene>
    <name evidence="4" type="ordered locus">Cbei_4920</name>
</gene>
<dbReference type="InterPro" id="IPR009057">
    <property type="entry name" value="Homeodomain-like_sf"/>
</dbReference>
<dbReference type="PROSITE" id="PS50977">
    <property type="entry name" value="HTH_TETR_2"/>
    <property type="match status" value="1"/>
</dbReference>
<dbReference type="HOGENOM" id="CLU_119418_0_0_9"/>
<feature type="DNA-binding region" description="H-T-H motif" evidence="2">
    <location>
        <begin position="52"/>
        <end position="71"/>
    </location>
</feature>
<reference evidence="4 5" key="2">
    <citation type="journal article" date="2011" name="BMC Genomics">
        <title>Single-nucleotide resolution analysis of the transcriptome structure of Clostridium beijerinckii NCIMB 8052 using RNA-Seq.</title>
        <authorList>
            <person name="Wang Y."/>
            <person name="Li X."/>
            <person name="Mao Y."/>
            <person name="Blaschek H.P."/>
        </authorList>
    </citation>
    <scope>NUCLEOTIDE SEQUENCE [LARGE SCALE GENOMIC DNA]</scope>
    <source>
        <strain evidence="5">ATCC 51743 / NCIMB 8052</strain>
    </source>
</reference>
<evidence type="ECO:0000256" key="1">
    <source>
        <dbReference type="ARBA" id="ARBA00023125"/>
    </source>
</evidence>
<dbReference type="GO" id="GO:0003677">
    <property type="term" value="F:DNA binding"/>
    <property type="evidence" value="ECO:0007669"/>
    <property type="project" value="UniProtKB-UniRule"/>
</dbReference>
<dbReference type="SUPFAM" id="SSF46689">
    <property type="entry name" value="Homeodomain-like"/>
    <property type="match status" value="1"/>
</dbReference>
<dbReference type="InterPro" id="IPR001647">
    <property type="entry name" value="HTH_TetR"/>
</dbReference>
<dbReference type="Proteomes" id="UP000000565">
    <property type="component" value="Chromosome"/>
</dbReference>
<dbReference type="eggNOG" id="COG1309">
    <property type="taxonomic scope" value="Bacteria"/>
</dbReference>
<organism evidence="4 5">
    <name type="scientific">Clostridium beijerinckii (strain ATCC 51743 / NCIMB 8052)</name>
    <name type="common">Clostridium acetobutylicum</name>
    <dbReference type="NCBI Taxonomy" id="290402"/>
    <lineage>
        <taxon>Bacteria</taxon>
        <taxon>Bacillati</taxon>
        <taxon>Bacillota</taxon>
        <taxon>Clostridia</taxon>
        <taxon>Eubacteriales</taxon>
        <taxon>Clostridiaceae</taxon>
        <taxon>Clostridium</taxon>
    </lineage>
</organism>
<dbReference type="Gene3D" id="1.10.357.10">
    <property type="entry name" value="Tetracycline Repressor, domain 2"/>
    <property type="match status" value="1"/>
</dbReference>
<name>A6M346_CLOB8</name>
<dbReference type="KEGG" id="cbe:Cbei_4920"/>
<proteinExistence type="predicted"/>
<reference evidence="4 5" key="3">
    <citation type="journal article" date="2012" name="BMC Genomics">
        <title>Genome-wide dynamic transcriptional profiling in clostridium beijerinckii NCIMB 8052 using single-nucleotide resolution RNA-Seq.</title>
        <authorList>
            <person name="Wang Y."/>
            <person name="Li X."/>
            <person name="Mao Y."/>
            <person name="Blaschek H.P."/>
        </authorList>
    </citation>
    <scope>NUCLEOTIDE SEQUENCE [LARGE SCALE GENOMIC DNA]</scope>
    <source>
        <strain evidence="5">ATCC 51743 / NCIMB 8052</strain>
    </source>
</reference>
<dbReference type="PANTHER" id="PTHR43479:SF11">
    <property type="entry name" value="ACREF_ENVCD OPERON REPRESSOR-RELATED"/>
    <property type="match status" value="1"/>
</dbReference>
<reference evidence="4 5" key="1">
    <citation type="submission" date="2007-06" db="EMBL/GenBank/DDBJ databases">
        <title>Complete sequence of Clostridium beijerinckii NCIMB 8052.</title>
        <authorList>
            <consortium name="US DOE Joint Genome Institute"/>
            <person name="Copeland A."/>
            <person name="Lucas S."/>
            <person name="Lapidus A."/>
            <person name="Barry K."/>
            <person name="Detter J.C."/>
            <person name="Glavina del Rio T."/>
            <person name="Hammon N."/>
            <person name="Israni S."/>
            <person name="Dalin E."/>
            <person name="Tice H."/>
            <person name="Pitluck S."/>
            <person name="Sims D."/>
            <person name="Brettin T."/>
            <person name="Bruce D."/>
            <person name="Tapia R."/>
            <person name="Brainard J."/>
            <person name="Schmutz J."/>
            <person name="Larimer F."/>
            <person name="Land M."/>
            <person name="Hauser L."/>
            <person name="Kyrpides N."/>
            <person name="Mikhailova N."/>
            <person name="Bennet G."/>
            <person name="Cann I."/>
            <person name="Chen J.-S."/>
            <person name="Contreras A.L."/>
            <person name="Jones D."/>
            <person name="Kashket E."/>
            <person name="Mitchell W."/>
            <person name="Stoddard S."/>
            <person name="Schwarz W."/>
            <person name="Qureshi N."/>
            <person name="Young M."/>
            <person name="Shi Z."/>
            <person name="Ezeji T."/>
            <person name="White B."/>
            <person name="Blaschek H."/>
            <person name="Richardson P."/>
        </authorList>
    </citation>
    <scope>NUCLEOTIDE SEQUENCE [LARGE SCALE GENOMIC DNA]</scope>
    <source>
        <strain evidence="5">ATCC 51743 / NCIMB 8052</strain>
    </source>
</reference>
<accession>A6M346</accession>
<evidence type="ECO:0000259" key="3">
    <source>
        <dbReference type="PROSITE" id="PS50977"/>
    </source>
</evidence>
<dbReference type="InterPro" id="IPR050624">
    <property type="entry name" value="HTH-type_Tx_Regulator"/>
</dbReference>
<protein>
    <submittedName>
        <fullName evidence="4">Putative transcriptional regulator, TetR family</fullName>
    </submittedName>
</protein>
<dbReference type="EMBL" id="CP000721">
    <property type="protein sequence ID" value="ABR37026.1"/>
    <property type="molecule type" value="Genomic_DNA"/>
</dbReference>
<feature type="domain" description="HTH tetR-type" evidence="3">
    <location>
        <begin position="28"/>
        <end position="89"/>
    </location>
</feature>
<evidence type="ECO:0000313" key="5">
    <source>
        <dbReference type="Proteomes" id="UP000000565"/>
    </source>
</evidence>